<keyword evidence="2" id="KW-0813">Transport</keyword>
<evidence type="ECO:0000256" key="12">
    <source>
        <dbReference type="ARBA" id="ARBA00038032"/>
    </source>
</evidence>
<gene>
    <name evidence="15" type="ORF">HQ394_15180</name>
</gene>
<evidence type="ECO:0000256" key="5">
    <source>
        <dbReference type="ARBA" id="ARBA00022519"/>
    </source>
</evidence>
<evidence type="ECO:0000256" key="2">
    <source>
        <dbReference type="ARBA" id="ARBA00022448"/>
    </source>
</evidence>
<dbReference type="GO" id="GO:0009245">
    <property type="term" value="P:lipid A biosynthetic process"/>
    <property type="evidence" value="ECO:0007669"/>
    <property type="project" value="UniProtKB-KW"/>
</dbReference>
<dbReference type="GO" id="GO:0005886">
    <property type="term" value="C:plasma membrane"/>
    <property type="evidence" value="ECO:0007669"/>
    <property type="project" value="UniProtKB-SubCell"/>
</dbReference>
<evidence type="ECO:0000256" key="10">
    <source>
        <dbReference type="ARBA" id="ARBA00023098"/>
    </source>
</evidence>
<evidence type="ECO:0000256" key="1">
    <source>
        <dbReference type="ARBA" id="ARBA00004651"/>
    </source>
</evidence>
<keyword evidence="4" id="KW-0444">Lipid biosynthesis</keyword>
<evidence type="ECO:0000256" key="6">
    <source>
        <dbReference type="ARBA" id="ARBA00022556"/>
    </source>
</evidence>
<keyword evidence="16" id="KW-1185">Reference proteome</keyword>
<dbReference type="GO" id="GO:0022857">
    <property type="term" value="F:transmembrane transporter activity"/>
    <property type="evidence" value="ECO:0007669"/>
    <property type="project" value="InterPro"/>
</dbReference>
<protein>
    <submittedName>
        <fullName evidence="15">EamA family transporter</fullName>
    </submittedName>
</protein>
<dbReference type="SUPFAM" id="SSF103481">
    <property type="entry name" value="Multidrug resistance efflux transporter EmrE"/>
    <property type="match status" value="1"/>
</dbReference>
<feature type="transmembrane region" description="Helical" evidence="13">
    <location>
        <begin position="27"/>
        <end position="49"/>
    </location>
</feature>
<evidence type="ECO:0000256" key="13">
    <source>
        <dbReference type="SAM" id="Phobius"/>
    </source>
</evidence>
<keyword evidence="9 13" id="KW-1133">Transmembrane helix</keyword>
<keyword evidence="7 13" id="KW-0812">Transmembrane</keyword>
<dbReference type="Proteomes" id="UP000516369">
    <property type="component" value="Chromosome"/>
</dbReference>
<sequence length="107" mass="11495">MAATIVCSSGGNVITNWSHRFSGLRHLLVLGIASGIQVVGLLFYSMALTAIPLSIAYSILVGSTLVVVTIVAALWFKERLTRWHLIGIALIILGMALIKSGKQHDHT</sequence>
<keyword evidence="8" id="KW-0448">Lipopolysaccharide biosynthesis</keyword>
<dbReference type="InterPro" id="IPR000390">
    <property type="entry name" value="Small_drug/metabolite_transptr"/>
</dbReference>
<dbReference type="EMBL" id="CP053923">
    <property type="protein sequence ID" value="QNT70424.1"/>
    <property type="molecule type" value="Genomic_DNA"/>
</dbReference>
<proteinExistence type="inferred from homology"/>
<comment type="subcellular location">
    <subcellularLocation>
        <location evidence="1">Cell membrane</location>
        <topology evidence="1">Multi-pass membrane protein</topology>
    </subcellularLocation>
</comment>
<organism evidence="15 16">
    <name type="scientific">Defluviicoccus vanus</name>
    <dbReference type="NCBI Taxonomy" id="111831"/>
    <lineage>
        <taxon>Bacteria</taxon>
        <taxon>Pseudomonadati</taxon>
        <taxon>Pseudomonadota</taxon>
        <taxon>Alphaproteobacteria</taxon>
        <taxon>Rhodospirillales</taxon>
        <taxon>Rhodospirillaceae</taxon>
        <taxon>Defluviicoccus</taxon>
    </lineage>
</organism>
<dbReference type="InterPro" id="IPR000620">
    <property type="entry name" value="EamA_dom"/>
</dbReference>
<feature type="transmembrane region" description="Helical" evidence="13">
    <location>
        <begin position="55"/>
        <end position="76"/>
    </location>
</feature>
<dbReference type="PANTHER" id="PTHR30561">
    <property type="entry name" value="SMR FAMILY PROTON-DEPENDENT DRUG EFFLUX TRANSPORTER SUGE"/>
    <property type="match status" value="1"/>
</dbReference>
<evidence type="ECO:0000256" key="8">
    <source>
        <dbReference type="ARBA" id="ARBA00022985"/>
    </source>
</evidence>
<keyword evidence="5" id="KW-0997">Cell inner membrane</keyword>
<reference evidence="15 16" key="1">
    <citation type="submission" date="2020-05" db="EMBL/GenBank/DDBJ databases">
        <title>Complete closed genome sequence of Defluviicoccus vanus.</title>
        <authorList>
            <person name="Bessarab I."/>
            <person name="Arumugam K."/>
            <person name="Maszenan A.M."/>
            <person name="Seviour R.J."/>
            <person name="Williams R.B."/>
        </authorList>
    </citation>
    <scope>NUCLEOTIDE SEQUENCE [LARGE SCALE GENOMIC DNA]</scope>
    <source>
        <strain evidence="15 16">Ben 114</strain>
    </source>
</reference>
<evidence type="ECO:0000256" key="7">
    <source>
        <dbReference type="ARBA" id="ARBA00022692"/>
    </source>
</evidence>
<evidence type="ECO:0000256" key="9">
    <source>
        <dbReference type="ARBA" id="ARBA00022989"/>
    </source>
</evidence>
<dbReference type="KEGG" id="dvn:HQ394_15180"/>
<dbReference type="AlphaFoldDB" id="A0A7H1N3Y8"/>
<keyword evidence="11 13" id="KW-0472">Membrane</keyword>
<keyword evidence="6" id="KW-0441">Lipid A biosynthesis</keyword>
<comment type="similarity">
    <text evidence="12">Belongs to the drug/metabolite transporter (DMT) superfamily. Small multidrug resistance (SMR) (TC 2.A.7.1) family.</text>
</comment>
<evidence type="ECO:0000259" key="14">
    <source>
        <dbReference type="Pfam" id="PF00892"/>
    </source>
</evidence>
<dbReference type="PANTHER" id="PTHR30561:SF1">
    <property type="entry name" value="MULTIDRUG TRANSPORTER EMRE"/>
    <property type="match status" value="1"/>
</dbReference>
<evidence type="ECO:0000256" key="4">
    <source>
        <dbReference type="ARBA" id="ARBA00022516"/>
    </source>
</evidence>
<feature type="transmembrane region" description="Helical" evidence="13">
    <location>
        <begin position="83"/>
        <end position="101"/>
    </location>
</feature>
<dbReference type="Gene3D" id="1.10.3730.20">
    <property type="match status" value="1"/>
</dbReference>
<evidence type="ECO:0000313" key="15">
    <source>
        <dbReference type="EMBL" id="QNT70424.1"/>
    </source>
</evidence>
<accession>A0A7H1N3Y8</accession>
<dbReference type="GO" id="GO:0009103">
    <property type="term" value="P:lipopolysaccharide biosynthetic process"/>
    <property type="evidence" value="ECO:0007669"/>
    <property type="project" value="UniProtKB-KW"/>
</dbReference>
<keyword evidence="3" id="KW-1003">Cell membrane</keyword>
<evidence type="ECO:0000313" key="16">
    <source>
        <dbReference type="Proteomes" id="UP000516369"/>
    </source>
</evidence>
<name>A0A7H1N3Y8_9PROT</name>
<evidence type="ECO:0000256" key="3">
    <source>
        <dbReference type="ARBA" id="ARBA00022475"/>
    </source>
</evidence>
<evidence type="ECO:0000256" key="11">
    <source>
        <dbReference type="ARBA" id="ARBA00023136"/>
    </source>
</evidence>
<dbReference type="InterPro" id="IPR037185">
    <property type="entry name" value="EmrE-like"/>
</dbReference>
<feature type="domain" description="EamA" evidence="14">
    <location>
        <begin position="17"/>
        <end position="98"/>
    </location>
</feature>
<keyword evidence="10" id="KW-0443">Lipid metabolism</keyword>
<dbReference type="Pfam" id="PF00892">
    <property type="entry name" value="EamA"/>
    <property type="match status" value="1"/>
</dbReference>